<dbReference type="InterPro" id="IPR036974">
    <property type="entry name" value="PUA_sf"/>
</dbReference>
<dbReference type="PROSITE" id="PS50890">
    <property type="entry name" value="PUA"/>
    <property type="match status" value="1"/>
</dbReference>
<evidence type="ECO:0000256" key="2">
    <source>
        <dbReference type="ARBA" id="ARBA00022490"/>
    </source>
</evidence>
<evidence type="ECO:0000256" key="4">
    <source>
        <dbReference type="ARBA" id="ARBA00022679"/>
    </source>
</evidence>
<evidence type="ECO:0000256" key="6">
    <source>
        <dbReference type="ARBA" id="ARBA00038091"/>
    </source>
</evidence>
<dbReference type="CDD" id="cd21153">
    <property type="entry name" value="PUA_RlmI"/>
    <property type="match status" value="1"/>
</dbReference>
<reference evidence="9" key="1">
    <citation type="submission" date="2016-10" db="EMBL/GenBank/DDBJ databases">
        <title>Sequence of Gallionella enrichment culture.</title>
        <authorList>
            <person name="Poehlein A."/>
            <person name="Muehling M."/>
            <person name="Daniel R."/>
        </authorList>
    </citation>
    <scope>NUCLEOTIDE SEQUENCE</scope>
</reference>
<keyword evidence="4 9" id="KW-0808">Transferase</keyword>
<evidence type="ECO:0000256" key="5">
    <source>
        <dbReference type="ARBA" id="ARBA00022691"/>
    </source>
</evidence>
<dbReference type="GO" id="GO:0003723">
    <property type="term" value="F:RNA binding"/>
    <property type="evidence" value="ECO:0007669"/>
    <property type="project" value="InterPro"/>
</dbReference>
<dbReference type="InterPro" id="IPR015947">
    <property type="entry name" value="PUA-like_sf"/>
</dbReference>
<dbReference type="PANTHER" id="PTHR42873">
    <property type="entry name" value="RIBOSOMAL RNA LARGE SUBUNIT METHYLTRANSFERASE"/>
    <property type="match status" value="1"/>
</dbReference>
<dbReference type="EC" id="2.1.1.191" evidence="9"/>
<gene>
    <name evidence="9" type="primary">rlmI_7</name>
    <name evidence="9" type="ORF">GALL_214310</name>
</gene>
<evidence type="ECO:0000256" key="1">
    <source>
        <dbReference type="ARBA" id="ARBA00004496"/>
    </source>
</evidence>
<dbReference type="Gene3D" id="2.30.130.10">
    <property type="entry name" value="PUA domain"/>
    <property type="match status" value="1"/>
</dbReference>
<dbReference type="SUPFAM" id="SSF53335">
    <property type="entry name" value="S-adenosyl-L-methionine-dependent methyltransferases"/>
    <property type="match status" value="1"/>
</dbReference>
<sequence length="408" mass="43324">MTDSPATVSPLPADQPSARPVITIQPGRSRRLRAGHPWLFSNEIVMDGAAKALPPGGLVTVMDAGGEKLGVGTFNPHSLIAVRLLSRDWMDGVDAAFLAERLRRAVSLRETLIGRPYYRLIHAEADGLPGLIVDRYGDIVALQANTAGMDQLLPALIEALNGVLAPAVIVLKNDSPVRKLEGLELYDSIAQGQLAGPVELEENGARFLADLVDGQKTGWFYDQRDNRAAVARLARGRSMVDFYTYAGGFAVQAALAGASRVVAVDRSEASLALAARAAALNGVSLETARADSFAEMERLAAAGERFGVVVSDPPAFVKSKKDAAAGAKGYRKMTRLAAALVEPQGFLLVASCSHHMPAEQFAEEVRHGLGQAGRSGRILRAAGAGPDHPLHPHLPESAYLKALLLQLD</sequence>
<evidence type="ECO:0000259" key="7">
    <source>
        <dbReference type="Pfam" id="PF10672"/>
    </source>
</evidence>
<dbReference type="CDD" id="cd11572">
    <property type="entry name" value="RlmI_M_like"/>
    <property type="match status" value="1"/>
</dbReference>
<dbReference type="GO" id="GO:0008168">
    <property type="term" value="F:methyltransferase activity"/>
    <property type="evidence" value="ECO:0007669"/>
    <property type="project" value="UniProtKB-KW"/>
</dbReference>
<dbReference type="Gene3D" id="3.40.50.150">
    <property type="entry name" value="Vaccinia Virus protein VP39"/>
    <property type="match status" value="1"/>
</dbReference>
<keyword evidence="5" id="KW-0949">S-adenosyl-L-methionine</keyword>
<feature type="domain" description="RlmI-like PUA" evidence="8">
    <location>
        <begin position="22"/>
        <end position="87"/>
    </location>
</feature>
<evidence type="ECO:0000259" key="8">
    <source>
        <dbReference type="Pfam" id="PF17785"/>
    </source>
</evidence>
<dbReference type="EMBL" id="MLJW01000146">
    <property type="protein sequence ID" value="OIQ96605.1"/>
    <property type="molecule type" value="Genomic_DNA"/>
</dbReference>
<feature type="domain" description="S-adenosylmethionine-dependent methyltransferase" evidence="7">
    <location>
        <begin position="199"/>
        <end position="357"/>
    </location>
</feature>
<evidence type="ECO:0000313" key="9">
    <source>
        <dbReference type="EMBL" id="OIQ96605.1"/>
    </source>
</evidence>
<comment type="caution">
    <text evidence="9">The sequence shown here is derived from an EMBL/GenBank/DDBJ whole genome shotgun (WGS) entry which is preliminary data.</text>
</comment>
<dbReference type="Pfam" id="PF17785">
    <property type="entry name" value="PUA_3"/>
    <property type="match status" value="1"/>
</dbReference>
<protein>
    <submittedName>
        <fullName evidence="9">Ribosomal RNA large subunit methyltransferase I</fullName>
        <ecNumber evidence="9">2.1.1.191</ecNumber>
    </submittedName>
</protein>
<dbReference type="InterPro" id="IPR041532">
    <property type="entry name" value="RlmI-like_PUA"/>
</dbReference>
<dbReference type="GO" id="GO:0005737">
    <property type="term" value="C:cytoplasm"/>
    <property type="evidence" value="ECO:0007669"/>
    <property type="project" value="UniProtKB-SubCell"/>
</dbReference>
<name>A0A1J5S8K7_9ZZZZ</name>
<dbReference type="GO" id="GO:0032259">
    <property type="term" value="P:methylation"/>
    <property type="evidence" value="ECO:0007669"/>
    <property type="project" value="UniProtKB-KW"/>
</dbReference>
<keyword evidence="2" id="KW-0963">Cytoplasm</keyword>
<accession>A0A1J5S8K7</accession>
<keyword evidence="3 9" id="KW-0489">Methyltransferase</keyword>
<evidence type="ECO:0000256" key="3">
    <source>
        <dbReference type="ARBA" id="ARBA00022603"/>
    </source>
</evidence>
<organism evidence="9">
    <name type="scientific">mine drainage metagenome</name>
    <dbReference type="NCBI Taxonomy" id="410659"/>
    <lineage>
        <taxon>unclassified sequences</taxon>
        <taxon>metagenomes</taxon>
        <taxon>ecological metagenomes</taxon>
    </lineage>
</organism>
<dbReference type="InterPro" id="IPR029063">
    <property type="entry name" value="SAM-dependent_MTases_sf"/>
</dbReference>
<dbReference type="Gene3D" id="3.30.750.80">
    <property type="entry name" value="RNA methyltransferase domain (HRMD) like"/>
    <property type="match status" value="1"/>
</dbReference>
<proteinExistence type="inferred from homology"/>
<comment type="similarity">
    <text evidence="6">Belongs to the methyltransferase superfamily. RlmI family.</text>
</comment>
<dbReference type="AlphaFoldDB" id="A0A1J5S8K7"/>
<dbReference type="Pfam" id="PF10672">
    <property type="entry name" value="Methyltrans_SAM"/>
    <property type="match status" value="1"/>
</dbReference>
<dbReference type="SUPFAM" id="SSF88697">
    <property type="entry name" value="PUA domain-like"/>
    <property type="match status" value="1"/>
</dbReference>
<comment type="subcellular location">
    <subcellularLocation>
        <location evidence="1">Cytoplasm</location>
    </subcellularLocation>
</comment>
<dbReference type="InterPro" id="IPR019614">
    <property type="entry name" value="SAM-dep_methyl-trfase"/>
</dbReference>
<dbReference type="PANTHER" id="PTHR42873:SF1">
    <property type="entry name" value="S-ADENOSYLMETHIONINE-DEPENDENT METHYLTRANSFERASE DOMAIN-CONTAINING PROTEIN"/>
    <property type="match status" value="1"/>
</dbReference>